<evidence type="ECO:0000313" key="2">
    <source>
        <dbReference type="Proteomes" id="UP000807353"/>
    </source>
</evidence>
<dbReference type="OrthoDB" id="3260913at2759"/>
<reference evidence="1" key="1">
    <citation type="submission" date="2020-11" db="EMBL/GenBank/DDBJ databases">
        <authorList>
            <consortium name="DOE Joint Genome Institute"/>
            <person name="Ahrendt S."/>
            <person name="Riley R."/>
            <person name="Andreopoulos W."/>
            <person name="Labutti K."/>
            <person name="Pangilinan J."/>
            <person name="Ruiz-Duenas F.J."/>
            <person name="Barrasa J.M."/>
            <person name="Sanchez-Garcia M."/>
            <person name="Camarero S."/>
            <person name="Miyauchi S."/>
            <person name="Serrano A."/>
            <person name="Linde D."/>
            <person name="Babiker R."/>
            <person name="Drula E."/>
            <person name="Ayuso-Fernandez I."/>
            <person name="Pacheco R."/>
            <person name="Padilla G."/>
            <person name="Ferreira P."/>
            <person name="Barriuso J."/>
            <person name="Kellner H."/>
            <person name="Castanera R."/>
            <person name="Alfaro M."/>
            <person name="Ramirez L."/>
            <person name="Pisabarro A.G."/>
            <person name="Kuo A."/>
            <person name="Tritt A."/>
            <person name="Lipzen A."/>
            <person name="He G."/>
            <person name="Yan M."/>
            <person name="Ng V."/>
            <person name="Cullen D."/>
            <person name="Martin F."/>
            <person name="Rosso M.-N."/>
            <person name="Henrissat B."/>
            <person name="Hibbett D."/>
            <person name="Martinez A.T."/>
            <person name="Grigoriev I.V."/>
        </authorList>
    </citation>
    <scope>NUCLEOTIDE SEQUENCE</scope>
    <source>
        <strain evidence="1">CBS 247.69</strain>
    </source>
</reference>
<organism evidence="1 2">
    <name type="scientific">Collybia nuda</name>
    <dbReference type="NCBI Taxonomy" id="64659"/>
    <lineage>
        <taxon>Eukaryota</taxon>
        <taxon>Fungi</taxon>
        <taxon>Dikarya</taxon>
        <taxon>Basidiomycota</taxon>
        <taxon>Agaricomycotina</taxon>
        <taxon>Agaricomycetes</taxon>
        <taxon>Agaricomycetidae</taxon>
        <taxon>Agaricales</taxon>
        <taxon>Tricholomatineae</taxon>
        <taxon>Clitocybaceae</taxon>
        <taxon>Collybia</taxon>
    </lineage>
</organism>
<dbReference type="EMBL" id="MU150229">
    <property type="protein sequence ID" value="KAF9469731.1"/>
    <property type="molecule type" value="Genomic_DNA"/>
</dbReference>
<name>A0A9P6CKA0_9AGAR</name>
<proteinExistence type="predicted"/>
<dbReference type="AlphaFoldDB" id="A0A9P6CKA0"/>
<dbReference type="Proteomes" id="UP000807353">
    <property type="component" value="Unassembled WGS sequence"/>
</dbReference>
<comment type="caution">
    <text evidence="1">The sequence shown here is derived from an EMBL/GenBank/DDBJ whole genome shotgun (WGS) entry which is preliminary data.</text>
</comment>
<gene>
    <name evidence="1" type="ORF">BDZ94DRAFT_1243128</name>
</gene>
<sequence>MLARFTTNIDVFRFWDLRLEASMTTLSAHEDDDSIVLDLAALRKMLLPLSNNSWQRAISMYGRTITPIYRNFQNMVNYDLERVAQVLSDLEPSCVTDECDEPAGDYNELTCPMNLRGTFVEPEPWMPVVPTKSRLSHLPFGAAPVVLKSLHPSIPTISITPPQEEHEGCCRVPLQNSAFRNQLIVPRHPAFNHIHPPMVLTSYTLPVLSHWRWQNGHWQGIVPSVEEQNKKGLFSRALVPRKRTWRNRLKS</sequence>
<protein>
    <submittedName>
        <fullName evidence="1">Uncharacterized protein</fullName>
    </submittedName>
</protein>
<keyword evidence="2" id="KW-1185">Reference proteome</keyword>
<evidence type="ECO:0000313" key="1">
    <source>
        <dbReference type="EMBL" id="KAF9469731.1"/>
    </source>
</evidence>
<accession>A0A9P6CKA0</accession>